<evidence type="ECO:0000256" key="1">
    <source>
        <dbReference type="SAM" id="Phobius"/>
    </source>
</evidence>
<sequence>MTDAKQQPRARSTLYFSAIFCLGLLLVLLYLIWRGPPTETALARQEYLKVGFIYYPLMAILATVFAGIAAFNIKQILADQKPTLSK</sequence>
<organism evidence="2 3">
    <name type="scientific">Lampropedia aestuarii</name>
    <dbReference type="NCBI Taxonomy" id="2562762"/>
    <lineage>
        <taxon>Bacteria</taxon>
        <taxon>Pseudomonadati</taxon>
        <taxon>Pseudomonadota</taxon>
        <taxon>Betaproteobacteria</taxon>
        <taxon>Burkholderiales</taxon>
        <taxon>Comamonadaceae</taxon>
        <taxon>Lampropedia</taxon>
    </lineage>
</organism>
<dbReference type="AlphaFoldDB" id="A0A4V6S765"/>
<feature type="transmembrane region" description="Helical" evidence="1">
    <location>
        <begin position="53"/>
        <end position="73"/>
    </location>
</feature>
<keyword evidence="1" id="KW-1133">Transmembrane helix</keyword>
<dbReference type="Proteomes" id="UP000306236">
    <property type="component" value="Unassembled WGS sequence"/>
</dbReference>
<name>A0A4V6S765_9BURK</name>
<dbReference type="RefSeq" id="WP_136407454.1">
    <property type="nucleotide sequence ID" value="NZ_SSWX01000022.1"/>
</dbReference>
<evidence type="ECO:0000313" key="3">
    <source>
        <dbReference type="Proteomes" id="UP000306236"/>
    </source>
</evidence>
<protein>
    <recommendedName>
        <fullName evidence="4">Dolichol phosphate-mannose biosynthesis regulatory protein</fullName>
    </recommendedName>
</protein>
<proteinExistence type="predicted"/>
<reference evidence="2 3" key="1">
    <citation type="submission" date="2019-04" db="EMBL/GenBank/DDBJ databases">
        <title>Lampropedia sp YIM MLB12 draf genome.</title>
        <authorList>
            <person name="Wang Y.-X."/>
        </authorList>
    </citation>
    <scope>NUCLEOTIDE SEQUENCE [LARGE SCALE GENOMIC DNA]</scope>
    <source>
        <strain evidence="2 3">YIM MLB12</strain>
    </source>
</reference>
<keyword evidence="1" id="KW-0472">Membrane</keyword>
<dbReference type="EMBL" id="SSWX01000022">
    <property type="protein sequence ID" value="THJ31582.1"/>
    <property type="molecule type" value="Genomic_DNA"/>
</dbReference>
<evidence type="ECO:0000313" key="2">
    <source>
        <dbReference type="EMBL" id="THJ31582.1"/>
    </source>
</evidence>
<feature type="transmembrane region" description="Helical" evidence="1">
    <location>
        <begin position="12"/>
        <end position="33"/>
    </location>
</feature>
<gene>
    <name evidence="2" type="ORF">E8K88_14815</name>
</gene>
<keyword evidence="3" id="KW-1185">Reference proteome</keyword>
<keyword evidence="1" id="KW-0812">Transmembrane</keyword>
<accession>A0A4V6S765</accession>
<evidence type="ECO:0008006" key="4">
    <source>
        <dbReference type="Google" id="ProtNLM"/>
    </source>
</evidence>
<comment type="caution">
    <text evidence="2">The sequence shown here is derived from an EMBL/GenBank/DDBJ whole genome shotgun (WGS) entry which is preliminary data.</text>
</comment>